<dbReference type="GO" id="GO:0030246">
    <property type="term" value="F:carbohydrate binding"/>
    <property type="evidence" value="ECO:0007669"/>
    <property type="project" value="InterPro"/>
</dbReference>
<dbReference type="GO" id="GO:0004034">
    <property type="term" value="F:aldose 1-epimerase activity"/>
    <property type="evidence" value="ECO:0007669"/>
    <property type="project" value="UniProtKB-EC"/>
</dbReference>
<evidence type="ECO:0000313" key="10">
    <source>
        <dbReference type="Proteomes" id="UP000728032"/>
    </source>
</evidence>
<dbReference type="InterPro" id="IPR011013">
    <property type="entry name" value="Gal_mutarotase_sf_dom"/>
</dbReference>
<comment type="pathway">
    <text evidence="2">Carbohydrate metabolism; galactose metabolism.</text>
</comment>
<organism evidence="9">
    <name type="scientific">Oppiella nova</name>
    <dbReference type="NCBI Taxonomy" id="334625"/>
    <lineage>
        <taxon>Eukaryota</taxon>
        <taxon>Metazoa</taxon>
        <taxon>Ecdysozoa</taxon>
        <taxon>Arthropoda</taxon>
        <taxon>Chelicerata</taxon>
        <taxon>Arachnida</taxon>
        <taxon>Acari</taxon>
        <taxon>Acariformes</taxon>
        <taxon>Sarcoptiformes</taxon>
        <taxon>Oribatida</taxon>
        <taxon>Brachypylina</taxon>
        <taxon>Oppioidea</taxon>
        <taxon>Oppiidae</taxon>
        <taxon>Oppiella</taxon>
    </lineage>
</organism>
<evidence type="ECO:0000256" key="6">
    <source>
        <dbReference type="ARBA" id="ARBA00023277"/>
    </source>
</evidence>
<dbReference type="PANTHER" id="PTHR10091">
    <property type="entry name" value="ALDOSE-1-EPIMERASE"/>
    <property type="match status" value="1"/>
</dbReference>
<dbReference type="Proteomes" id="UP000728032">
    <property type="component" value="Unassembled WGS sequence"/>
</dbReference>
<evidence type="ECO:0000256" key="7">
    <source>
        <dbReference type="ARBA" id="ARBA00032729"/>
    </source>
</evidence>
<dbReference type="InterPro" id="IPR047215">
    <property type="entry name" value="Galactose_mutarotase-like"/>
</dbReference>
<dbReference type="UniPathway" id="UPA00214"/>
<dbReference type="AlphaFoldDB" id="A0A7R9QTG2"/>
<keyword evidence="10" id="KW-1185">Reference proteome</keyword>
<dbReference type="InterPro" id="IPR008183">
    <property type="entry name" value="Aldose_1/G6P_1-epimerase"/>
</dbReference>
<dbReference type="GO" id="GO:0006006">
    <property type="term" value="P:glucose metabolic process"/>
    <property type="evidence" value="ECO:0007669"/>
    <property type="project" value="TreeGrafter"/>
</dbReference>
<reference evidence="9" key="1">
    <citation type="submission" date="2020-11" db="EMBL/GenBank/DDBJ databases">
        <authorList>
            <person name="Tran Van P."/>
        </authorList>
    </citation>
    <scope>NUCLEOTIDE SEQUENCE</scope>
</reference>
<comment type="similarity">
    <text evidence="3">Belongs to the aldose epimerase family.</text>
</comment>
<protein>
    <recommendedName>
        <fullName evidence="4">Galactose mutarotase</fullName>
    </recommendedName>
    <alternativeName>
        <fullName evidence="7">Aldose 1-epimerase</fullName>
    </alternativeName>
</protein>
<proteinExistence type="inferred from homology"/>
<dbReference type="Pfam" id="PF01263">
    <property type="entry name" value="Aldose_epim"/>
    <property type="match status" value="1"/>
</dbReference>
<evidence type="ECO:0000313" key="9">
    <source>
        <dbReference type="EMBL" id="CAD7656184.1"/>
    </source>
</evidence>
<dbReference type="SUPFAM" id="SSF74650">
    <property type="entry name" value="Galactose mutarotase-like"/>
    <property type="match status" value="2"/>
</dbReference>
<dbReference type="InterPro" id="IPR014718">
    <property type="entry name" value="GH-type_carb-bd"/>
</dbReference>
<dbReference type="Gene3D" id="2.70.98.10">
    <property type="match status" value="2"/>
</dbReference>
<evidence type="ECO:0000256" key="8">
    <source>
        <dbReference type="ARBA" id="ARBA00045743"/>
    </source>
</evidence>
<accession>A0A7R9QTG2</accession>
<comment type="function">
    <text evidence="8">Mutarotase that catalyzes the interconversion of beta-D-galactose and alpha-D-galactose during galactose metabolism. Beta-D-galactose is metabolized in the liver into glucose 1-phosphate, the primary metabolic fuel, by the action of four enzymes that constitute the Leloir pathway: GALM, GALK1 (galactokinase), GALT (galactose-1-phosphate uridylyltransferase) and GALE (UDP-galactose-4'-epimerase). Involved in the maintenance of the equilibrium between the beta- and alpha-anomers of galactose, therefore ensuring a sufficient supply of the alpha-anomer for GALK1. Also active on D-glucose although shows a preference for galactose over glucose.</text>
</comment>
<evidence type="ECO:0000256" key="5">
    <source>
        <dbReference type="ARBA" id="ARBA00023235"/>
    </source>
</evidence>
<dbReference type="PANTHER" id="PTHR10091:SF0">
    <property type="entry name" value="GALACTOSE MUTAROTASE"/>
    <property type="match status" value="1"/>
</dbReference>
<dbReference type="OrthoDB" id="274691at2759"/>
<evidence type="ECO:0000256" key="4">
    <source>
        <dbReference type="ARBA" id="ARBA00021023"/>
    </source>
</evidence>
<dbReference type="EMBL" id="OC925535">
    <property type="protein sequence ID" value="CAD7656184.1"/>
    <property type="molecule type" value="Genomic_DNA"/>
</dbReference>
<keyword evidence="6" id="KW-0119">Carbohydrate metabolism</keyword>
<evidence type="ECO:0000256" key="3">
    <source>
        <dbReference type="ARBA" id="ARBA00006206"/>
    </source>
</evidence>
<dbReference type="GO" id="GO:0033499">
    <property type="term" value="P:galactose catabolic process via UDP-galactose, Leloir pathway"/>
    <property type="evidence" value="ECO:0007669"/>
    <property type="project" value="TreeGrafter"/>
</dbReference>
<dbReference type="EMBL" id="CAJPVJ010010710">
    <property type="protein sequence ID" value="CAG2173371.1"/>
    <property type="molecule type" value="Genomic_DNA"/>
</dbReference>
<sequence>MCAKVTVLDEQNDIKQYTIQNAKGELVVKILDYGAIITNVLFADKNKKQLDLVLGYDTFAGYQSKENPHFGALVGRVANRIAFGKFELNDTKYQLALNDPPRHNTLHGGLIGFDKDMWALKTSSPDSITLELISKDGDQDFPGDYTIQNAKGELVVKILDYGAIITNVLFVDKNKKQLDLVLGYDTFAGYQSKENPHFGALVGRVANRIAFGKFELNDTKYQLALNDPPRHNTLHGGLIGFDKDMWALKTSSPDSVTLELISKDGDQDFPGDVRVDITYTVTVENELKLEYTGQLTPDSLKDTVINLSNHSYFNLNGCTDESAIVALNHRVRMNADHFLEFNDEFIPDDVVMKTSAAPAMDFTGAQLKPLSDRIPKLIAGYDHCYVVNGSTADEWTIKGGNQLREAVVVNSPTTGVTMTFSTTEPSFQFYSANGLNDTFVTKSTQSAKPIKLAKYAAVCIEGQRYVDAINHQKWRNQVILSPNQTYKQTTVYKFSNQ</sequence>
<gene>
    <name evidence="9" type="ORF">ONB1V03_LOCUS12824</name>
</gene>
<evidence type="ECO:0000256" key="2">
    <source>
        <dbReference type="ARBA" id="ARBA00004947"/>
    </source>
</evidence>
<comment type="catalytic activity">
    <reaction evidence="1">
        <text>alpha-D-galactose = beta-D-galactose</text>
        <dbReference type="Rhea" id="RHEA:28675"/>
        <dbReference type="ChEBI" id="CHEBI:27667"/>
        <dbReference type="ChEBI" id="CHEBI:28061"/>
        <dbReference type="EC" id="5.1.3.3"/>
    </reaction>
    <physiologicalReaction direction="right-to-left" evidence="1">
        <dbReference type="Rhea" id="RHEA:28677"/>
    </physiologicalReaction>
</comment>
<name>A0A7R9QTG2_9ACAR</name>
<evidence type="ECO:0000256" key="1">
    <source>
        <dbReference type="ARBA" id="ARBA00001712"/>
    </source>
</evidence>
<keyword evidence="5" id="KW-0413">Isomerase</keyword>
<dbReference type="CDD" id="cd09019">
    <property type="entry name" value="galactose_mutarotase_like"/>
    <property type="match status" value="1"/>
</dbReference>